<feature type="compositionally biased region" description="Basic and acidic residues" evidence="1">
    <location>
        <begin position="131"/>
        <end position="165"/>
    </location>
</feature>
<dbReference type="AlphaFoldDB" id="A0A8S1K9K1"/>
<feature type="compositionally biased region" description="Basic and acidic residues" evidence="1">
    <location>
        <begin position="190"/>
        <end position="208"/>
    </location>
</feature>
<evidence type="ECO:0000256" key="1">
    <source>
        <dbReference type="SAM" id="MobiDB-lite"/>
    </source>
</evidence>
<accession>A0A8S1K9K1</accession>
<evidence type="ECO:0000313" key="3">
    <source>
        <dbReference type="Proteomes" id="UP000692954"/>
    </source>
</evidence>
<reference evidence="2" key="1">
    <citation type="submission" date="2021-01" db="EMBL/GenBank/DDBJ databases">
        <authorList>
            <consortium name="Genoscope - CEA"/>
            <person name="William W."/>
        </authorList>
    </citation>
    <scope>NUCLEOTIDE SEQUENCE</scope>
</reference>
<evidence type="ECO:0000313" key="2">
    <source>
        <dbReference type="EMBL" id="CAD8052340.1"/>
    </source>
</evidence>
<dbReference type="OrthoDB" id="311199at2759"/>
<dbReference type="Proteomes" id="UP000692954">
    <property type="component" value="Unassembled WGS sequence"/>
</dbReference>
<name>A0A8S1K9K1_9CILI</name>
<sequence length="298" mass="35949">MTESEYSQFLFEKHDPNKFNKYEEIKYLRGFRLPNDKNSTIYLLDDDGGWCDINGCYYNLEGEPSGWIILSRDGKKFMKFSMNSEFVYEKPNLYYSNKSFNIILQKQQDQQKQQPQIEFKKQQQNQPNQENQKKQENKKKDKQKVNDGEKVKYNQEKVKDQIQSEKEEQSDLYIEKIDKQLSNEISNSKVDQKNDQEKESNKQKDRQKKDKRNKNKKKEDNQNNGESKKYYILNINENTLIKEQFIKCLIEEYKIKEDEILEYNENILKLVQEKDAIKLYRLNQKDQTDKVQKFIVST</sequence>
<keyword evidence="3" id="KW-1185">Reference proteome</keyword>
<organism evidence="2 3">
    <name type="scientific">Paramecium sonneborni</name>
    <dbReference type="NCBI Taxonomy" id="65129"/>
    <lineage>
        <taxon>Eukaryota</taxon>
        <taxon>Sar</taxon>
        <taxon>Alveolata</taxon>
        <taxon>Ciliophora</taxon>
        <taxon>Intramacronucleata</taxon>
        <taxon>Oligohymenophorea</taxon>
        <taxon>Peniculida</taxon>
        <taxon>Parameciidae</taxon>
        <taxon>Paramecium</taxon>
    </lineage>
</organism>
<gene>
    <name evidence="2" type="ORF">PSON_ATCC_30995.1.T0060405</name>
</gene>
<comment type="caution">
    <text evidence="2">The sequence shown here is derived from an EMBL/GenBank/DDBJ whole genome shotgun (WGS) entry which is preliminary data.</text>
</comment>
<protein>
    <submittedName>
        <fullName evidence="2">Uncharacterized protein</fullName>
    </submittedName>
</protein>
<proteinExistence type="predicted"/>
<dbReference type="EMBL" id="CAJJDN010000006">
    <property type="protein sequence ID" value="CAD8052340.1"/>
    <property type="molecule type" value="Genomic_DNA"/>
</dbReference>
<feature type="region of interest" description="Disordered" evidence="1">
    <location>
        <begin position="184"/>
        <end position="225"/>
    </location>
</feature>
<feature type="region of interest" description="Disordered" evidence="1">
    <location>
        <begin position="111"/>
        <end position="165"/>
    </location>
</feature>
<feature type="compositionally biased region" description="Low complexity" evidence="1">
    <location>
        <begin position="111"/>
        <end position="130"/>
    </location>
</feature>